<dbReference type="Proteomes" id="UP001433268">
    <property type="component" value="Unassembled WGS sequence"/>
</dbReference>
<comment type="caution">
    <text evidence="1">The sequence shown here is derived from an EMBL/GenBank/DDBJ whole genome shotgun (WGS) entry which is preliminary data.</text>
</comment>
<dbReference type="GeneID" id="92048297"/>
<reference evidence="1 2" key="1">
    <citation type="submission" date="2023-01" db="EMBL/GenBank/DDBJ databases">
        <title>Analysis of 21 Apiospora genomes using comparative genomics revels a genus with tremendous synthesis potential of carbohydrate active enzymes and secondary metabolites.</title>
        <authorList>
            <person name="Sorensen T."/>
        </authorList>
    </citation>
    <scope>NUCLEOTIDE SEQUENCE [LARGE SCALE GENOMIC DNA]</scope>
    <source>
        <strain evidence="1 2">CBS 114990</strain>
    </source>
</reference>
<sequence>MFFIPHCSLSCGSASRMGTGSGHRAPSKRDPPLIEVAKCDASCEAVLQVCRVSMTFGQGVDQLCEEGVRILVILASPYKPVNSFGNSFCHAESPPGPAFEFVPGPCDAWENFWNFSPVQLLLGTVGRSRISARLVHEVVVDRRGMSNRVGTDVRVAPRERPRCAVHALEKGGGRGEEPLCRICDDTSDQVIVLVPQDHNVLSTYHVAQLSCLDVDKVVFVPILIPFCSSLIYLRGYFEARNEQQAVFCFYAFNVPVPEKRTPSFLVIPRLEEPSMGYSFEQWP</sequence>
<protein>
    <submittedName>
        <fullName evidence="1">Uncharacterized protein</fullName>
    </submittedName>
</protein>
<name>A0ABR1VHM1_9PEZI</name>
<keyword evidence="2" id="KW-1185">Reference proteome</keyword>
<dbReference type="EMBL" id="JAQQWN010000008">
    <property type="protein sequence ID" value="KAK8070719.1"/>
    <property type="molecule type" value="Genomic_DNA"/>
</dbReference>
<accession>A0ABR1VHM1</accession>
<gene>
    <name evidence="1" type="ORF">PG997_010922</name>
</gene>
<evidence type="ECO:0000313" key="2">
    <source>
        <dbReference type="Proteomes" id="UP001433268"/>
    </source>
</evidence>
<dbReference type="RefSeq" id="XP_066664527.1">
    <property type="nucleotide sequence ID" value="XM_066815237.1"/>
</dbReference>
<evidence type="ECO:0000313" key="1">
    <source>
        <dbReference type="EMBL" id="KAK8070719.1"/>
    </source>
</evidence>
<organism evidence="1 2">
    <name type="scientific">Apiospora hydei</name>
    <dbReference type="NCBI Taxonomy" id="1337664"/>
    <lineage>
        <taxon>Eukaryota</taxon>
        <taxon>Fungi</taxon>
        <taxon>Dikarya</taxon>
        <taxon>Ascomycota</taxon>
        <taxon>Pezizomycotina</taxon>
        <taxon>Sordariomycetes</taxon>
        <taxon>Xylariomycetidae</taxon>
        <taxon>Amphisphaeriales</taxon>
        <taxon>Apiosporaceae</taxon>
        <taxon>Apiospora</taxon>
    </lineage>
</organism>
<proteinExistence type="predicted"/>